<organism evidence="1 2">
    <name type="scientific">Flavobacterium silvisoli</name>
    <dbReference type="NCBI Taxonomy" id="2529433"/>
    <lineage>
        <taxon>Bacteria</taxon>
        <taxon>Pseudomonadati</taxon>
        <taxon>Bacteroidota</taxon>
        <taxon>Flavobacteriia</taxon>
        <taxon>Flavobacteriales</taxon>
        <taxon>Flavobacteriaceae</taxon>
        <taxon>Flavobacterium</taxon>
    </lineage>
</organism>
<feature type="non-terminal residue" evidence="1">
    <location>
        <position position="1"/>
    </location>
</feature>
<sequence length="313" mass="34248">ADAEAGNSGSALTNLDTYEVQTGFYWVRVENTLTGCYALDSFEVIVEKLAEPVITSNTGSNIACVRWNTTAVTNGLILNSGITAPGYTFIWTANNSVLPGETSSTLAVNSMALTDTHVVYTVQAVSLSPQGCKSDITALSTFDVVKSGPAANITATVTNAFSQNQIITITNDGYGVYEYSLDDGPRQSSPIFENVSLGEHTVYVWDVRDPNGYSCGVEMIKDIQTIDYPHYFTPNGDGYHDHWNISGLGFQGNAKIYIFDRYGKLLKQISSKGDGWDGTFNGQLLPADDYWFTVDYFEQATAKQFKAHFSLKR</sequence>
<dbReference type="Pfam" id="PF13585">
    <property type="entry name" value="CHU_C"/>
    <property type="match status" value="1"/>
</dbReference>
<dbReference type="AlphaFoldDB" id="A0A4V2L562"/>
<accession>A0A4V2L562</accession>
<evidence type="ECO:0000313" key="2">
    <source>
        <dbReference type="Proteomes" id="UP000293300"/>
    </source>
</evidence>
<keyword evidence="2" id="KW-1185">Reference proteome</keyword>
<dbReference type="EMBL" id="SJPE01000006">
    <property type="protein sequence ID" value="TBX69483.1"/>
    <property type="molecule type" value="Genomic_DNA"/>
</dbReference>
<reference evidence="1 2" key="1">
    <citation type="submission" date="2019-02" db="EMBL/GenBank/DDBJ databases">
        <title>Flavobacterium sp. RD-2-33 isolated from forest soil.</title>
        <authorList>
            <person name="Chaudhary D.K."/>
        </authorList>
    </citation>
    <scope>NUCLEOTIDE SEQUENCE [LARGE SCALE GENOMIC DNA]</scope>
    <source>
        <strain evidence="1 2">RD-2-33</strain>
    </source>
</reference>
<gene>
    <name evidence="1" type="ORF">EZL74_06280</name>
</gene>
<evidence type="ECO:0000313" key="1">
    <source>
        <dbReference type="EMBL" id="TBX69483.1"/>
    </source>
</evidence>
<name>A0A4V2L562_9FLAO</name>
<dbReference type="RefSeq" id="WP_131475755.1">
    <property type="nucleotide sequence ID" value="NZ_SJPE01000006.1"/>
</dbReference>
<comment type="caution">
    <text evidence="1">The sequence shown here is derived from an EMBL/GenBank/DDBJ whole genome shotgun (WGS) entry which is preliminary data.</text>
</comment>
<protein>
    <submittedName>
        <fullName evidence="1">T9SS type B sorting domain-containing protein</fullName>
    </submittedName>
</protein>
<dbReference type="Proteomes" id="UP000293300">
    <property type="component" value="Unassembled WGS sequence"/>
</dbReference>
<dbReference type="OrthoDB" id="9765926at2"/>
<dbReference type="InterPro" id="IPR026341">
    <property type="entry name" value="T9SS_type_B"/>
</dbReference>
<proteinExistence type="predicted"/>
<dbReference type="NCBIfam" id="TIGR04131">
    <property type="entry name" value="Bac_Flav_CTERM"/>
    <property type="match status" value="1"/>
</dbReference>